<gene>
    <name evidence="1" type="ORF">ACFPIJ_55285</name>
</gene>
<reference evidence="2" key="1">
    <citation type="journal article" date="2019" name="Int. J. Syst. Evol. Microbiol.">
        <title>The Global Catalogue of Microorganisms (GCM) 10K type strain sequencing project: providing services to taxonomists for standard genome sequencing and annotation.</title>
        <authorList>
            <consortium name="The Broad Institute Genomics Platform"/>
            <consortium name="The Broad Institute Genome Sequencing Center for Infectious Disease"/>
            <person name="Wu L."/>
            <person name="Ma J."/>
        </authorList>
    </citation>
    <scope>NUCLEOTIDE SEQUENCE [LARGE SCALE GENOMIC DNA]</scope>
    <source>
        <strain evidence="2">CGMCC 4.7152</strain>
    </source>
</reference>
<accession>A0ABV9WF23</accession>
<keyword evidence="2" id="KW-1185">Reference proteome</keyword>
<dbReference type="EMBL" id="JBHSIU010000110">
    <property type="protein sequence ID" value="MFC5006964.1"/>
    <property type="molecule type" value="Genomic_DNA"/>
</dbReference>
<protein>
    <submittedName>
        <fullName evidence="1">Uncharacterized protein</fullName>
    </submittedName>
</protein>
<evidence type="ECO:0000313" key="2">
    <source>
        <dbReference type="Proteomes" id="UP001595912"/>
    </source>
</evidence>
<dbReference type="RefSeq" id="WP_380127613.1">
    <property type="nucleotide sequence ID" value="NZ_JBHSIU010000110.1"/>
</dbReference>
<evidence type="ECO:0000313" key="1">
    <source>
        <dbReference type="EMBL" id="MFC5006964.1"/>
    </source>
</evidence>
<name>A0ABV9WF23_9ACTN</name>
<organism evidence="1 2">
    <name type="scientific">Dactylosporangium cerinum</name>
    <dbReference type="NCBI Taxonomy" id="1434730"/>
    <lineage>
        <taxon>Bacteria</taxon>
        <taxon>Bacillati</taxon>
        <taxon>Actinomycetota</taxon>
        <taxon>Actinomycetes</taxon>
        <taxon>Micromonosporales</taxon>
        <taxon>Micromonosporaceae</taxon>
        <taxon>Dactylosporangium</taxon>
    </lineage>
</organism>
<proteinExistence type="predicted"/>
<dbReference type="Proteomes" id="UP001595912">
    <property type="component" value="Unassembled WGS sequence"/>
</dbReference>
<comment type="caution">
    <text evidence="1">The sequence shown here is derived from an EMBL/GenBank/DDBJ whole genome shotgun (WGS) entry which is preliminary data.</text>
</comment>
<sequence length="114" mass="11368">MYVVAPASRLRRGVRRLALTLCALILGAGFTPALPPSTVDRPVPPVAASVVTAVSAAPTAVRRPSASVPARLRSSPVFPQAVGFAGRTMAASAVVLDGVTVGAIAGRAPPSTSA</sequence>